<accession>A0A383S6Y5</accession>
<feature type="region of interest" description="Disordered" evidence="1">
    <location>
        <begin position="24"/>
        <end position="55"/>
    </location>
</feature>
<evidence type="ECO:0000313" key="4">
    <source>
        <dbReference type="Proteomes" id="UP000263928"/>
    </source>
</evidence>
<evidence type="ECO:0000313" key="5">
    <source>
        <dbReference type="Proteomes" id="UP000279336"/>
    </source>
</evidence>
<organism evidence="3 4">
    <name type="scientific">Propionibacterium australiense</name>
    <dbReference type="NCBI Taxonomy" id="119981"/>
    <lineage>
        <taxon>Bacteria</taxon>
        <taxon>Bacillati</taxon>
        <taxon>Actinomycetota</taxon>
        <taxon>Actinomycetes</taxon>
        <taxon>Propionibacteriales</taxon>
        <taxon>Propionibacteriaceae</taxon>
        <taxon>Propionibacterium</taxon>
    </lineage>
</organism>
<proteinExistence type="predicted"/>
<keyword evidence="4" id="KW-1185">Reference proteome</keyword>
<dbReference type="RefSeq" id="WP_119161493.1">
    <property type="nucleotide sequence ID" value="NZ_LR134442.1"/>
</dbReference>
<name>A0A383S6Y5_9ACTN</name>
<sequence length="95" mass="9612">MVRTISSTTRAGVVADRPGLTLAGCTSGPEGAGDVSSAAHGSDDKTAHLESSPVTAQMDAVRNKRYVIVPGSSLDPSMRTVDLTEALAGLLAESA</sequence>
<dbReference type="OrthoDB" id="9797850at2"/>
<evidence type="ECO:0000313" key="3">
    <source>
        <dbReference type="EMBL" id="SYZ33129.1"/>
    </source>
</evidence>
<dbReference type="AlphaFoldDB" id="A0A383S6Y5"/>
<reference evidence="2 5" key="3">
    <citation type="submission" date="2018-10" db="EMBL/GenBank/DDBJ databases">
        <title>Propionibacterium australiense Genome Sequencing and Assembly.</title>
        <authorList>
            <person name="Bernier A.-M."/>
            <person name="Bernard K."/>
        </authorList>
    </citation>
    <scope>NUCLEOTIDE SEQUENCE [LARGE SCALE GENOMIC DNA]</scope>
    <source>
        <strain evidence="2 5">NML98A078</strain>
    </source>
</reference>
<dbReference type="Proteomes" id="UP000279336">
    <property type="component" value="Unassembled WGS sequence"/>
</dbReference>
<dbReference type="Proteomes" id="UP000263928">
    <property type="component" value="Unassembled WGS sequence"/>
</dbReference>
<evidence type="ECO:0000256" key="1">
    <source>
        <dbReference type="SAM" id="MobiDB-lite"/>
    </source>
</evidence>
<reference evidence="4" key="1">
    <citation type="submission" date="2018-08" db="EMBL/GenBank/DDBJ databases">
        <authorList>
            <person name="Hornung B."/>
        </authorList>
    </citation>
    <scope>NUCLEOTIDE SEQUENCE [LARGE SCALE GENOMIC DNA]</scope>
</reference>
<dbReference type="EMBL" id="UNQJ01000005">
    <property type="protein sequence ID" value="SYZ33129.1"/>
    <property type="molecule type" value="Genomic_DNA"/>
</dbReference>
<dbReference type="Gene3D" id="3.40.50.1980">
    <property type="entry name" value="Nitrogenase molybdenum iron protein domain"/>
    <property type="match status" value="1"/>
</dbReference>
<evidence type="ECO:0000313" key="2">
    <source>
        <dbReference type="EMBL" id="RLP08212.1"/>
    </source>
</evidence>
<protein>
    <submittedName>
        <fullName evidence="3">Nitrogenase molybdenum iron protein domain-containing protein</fullName>
    </submittedName>
</protein>
<reference evidence="3" key="2">
    <citation type="submission" date="2018-08" db="EMBL/GenBank/DDBJ databases">
        <authorList>
            <person name="Ferrada E.E."/>
            <person name="Latorre B.A."/>
        </authorList>
    </citation>
    <scope>NUCLEOTIDE SEQUENCE [LARGE SCALE GENOMIC DNA]</scope>
    <source>
        <strain evidence="3">Propionibacterium_australiense1</strain>
    </source>
</reference>
<gene>
    <name evidence="2" type="ORF">D7U36_10145</name>
    <name evidence="3" type="ORF">PROPAUS_1044</name>
</gene>
<dbReference type="EMBL" id="RCIW01000015">
    <property type="protein sequence ID" value="RLP08212.1"/>
    <property type="molecule type" value="Genomic_DNA"/>
</dbReference>